<organism evidence="2 3">
    <name type="scientific">Chlorobium limicola</name>
    <dbReference type="NCBI Taxonomy" id="1092"/>
    <lineage>
        <taxon>Bacteria</taxon>
        <taxon>Pseudomonadati</taxon>
        <taxon>Chlorobiota</taxon>
        <taxon>Chlorobiia</taxon>
        <taxon>Chlorobiales</taxon>
        <taxon>Chlorobiaceae</taxon>
        <taxon>Chlorobium/Pelodictyon group</taxon>
        <taxon>Chlorobium</taxon>
    </lineage>
</organism>
<feature type="signal peptide" evidence="1">
    <location>
        <begin position="1"/>
        <end position="29"/>
    </location>
</feature>
<dbReference type="EMBL" id="LMBR01000148">
    <property type="protein sequence ID" value="KUL27251.1"/>
    <property type="molecule type" value="Genomic_DNA"/>
</dbReference>
<evidence type="ECO:0008006" key="4">
    <source>
        <dbReference type="Google" id="ProtNLM"/>
    </source>
</evidence>
<protein>
    <recommendedName>
        <fullName evidence="4">Lipoprotein</fullName>
    </recommendedName>
</protein>
<proteinExistence type="predicted"/>
<name>A0A124G8X0_CHLLI</name>
<gene>
    <name evidence="2" type="ORF">ASB62_06170</name>
</gene>
<evidence type="ECO:0000313" key="3">
    <source>
        <dbReference type="Proteomes" id="UP000053937"/>
    </source>
</evidence>
<keyword evidence="1" id="KW-0732">Signal</keyword>
<dbReference type="RefSeq" id="WP_059139085.1">
    <property type="nucleotide sequence ID" value="NZ_LMBR01000148.1"/>
</dbReference>
<reference evidence="2 3" key="1">
    <citation type="submission" date="2015-10" db="EMBL/GenBank/DDBJ databases">
        <title>Draft Genome Sequence of Chlorobium limicola strain Frasassi Growing under Artificial Lighting in the Frasassi Cave System.</title>
        <authorList>
            <person name="Mansor M."/>
            <person name="Macalady J."/>
        </authorList>
    </citation>
    <scope>NUCLEOTIDE SEQUENCE [LARGE SCALE GENOMIC DNA]</scope>
    <source>
        <strain evidence="2 3">Frasassi</strain>
    </source>
</reference>
<dbReference type="OrthoDB" id="595100at2"/>
<feature type="chain" id="PRO_5007172017" description="Lipoprotein" evidence="1">
    <location>
        <begin position="30"/>
        <end position="142"/>
    </location>
</feature>
<dbReference type="Proteomes" id="UP000053937">
    <property type="component" value="Unassembled WGS sequence"/>
</dbReference>
<keyword evidence="3" id="KW-1185">Reference proteome</keyword>
<comment type="caution">
    <text evidence="2">The sequence shown here is derived from an EMBL/GenBank/DDBJ whole genome shotgun (WGS) entry which is preliminary data.</text>
</comment>
<dbReference type="AlphaFoldDB" id="A0A124G8X0"/>
<sequence>MVYRTRLKRAGAALAILFLCSAWMFPAEQKPDCDIHAGPCTKTAGNSSVTLEISPRPVKHMEELLFSVTVKPCPSLPENLMLDLSMPGMEMGKNQVKLVKKSNCLYQGKGLIVKCMSGRKLWKATVLSEKLNNPAFTFDVRD</sequence>
<evidence type="ECO:0000256" key="1">
    <source>
        <dbReference type="SAM" id="SignalP"/>
    </source>
</evidence>
<evidence type="ECO:0000313" key="2">
    <source>
        <dbReference type="EMBL" id="KUL27251.1"/>
    </source>
</evidence>
<accession>A0A124G8X0</accession>